<evidence type="ECO:0000313" key="5">
    <source>
        <dbReference type="EMBL" id="PNF30163.1"/>
    </source>
</evidence>
<dbReference type="Pfam" id="PF00686">
    <property type="entry name" value="CBM_20"/>
    <property type="match status" value="1"/>
</dbReference>
<dbReference type="Proteomes" id="UP000235965">
    <property type="component" value="Unassembled WGS sequence"/>
</dbReference>
<dbReference type="Pfam" id="PF03009">
    <property type="entry name" value="GDPD"/>
    <property type="match status" value="1"/>
</dbReference>
<keyword evidence="6" id="KW-1185">Reference proteome</keyword>
<dbReference type="EMBL" id="NEVH01013194">
    <property type="protein sequence ID" value="PNF30161.1"/>
    <property type="molecule type" value="Genomic_DNA"/>
</dbReference>
<comment type="caution">
    <text evidence="5">The sequence shown here is derived from an EMBL/GenBank/DDBJ whole genome shotgun (WGS) entry which is preliminary data.</text>
</comment>
<dbReference type="PANTHER" id="PTHR22958">
    <property type="entry name" value="GLYCEROPHOSPHORYL DIESTER PHOSPHODIESTERASE"/>
    <property type="match status" value="1"/>
</dbReference>
<dbReference type="EMBL" id="NEVH01013194">
    <property type="protein sequence ID" value="PNF30158.1"/>
    <property type="molecule type" value="Genomic_DNA"/>
</dbReference>
<dbReference type="Gene3D" id="3.20.20.190">
    <property type="entry name" value="Phosphatidylinositol (PI) phosphodiesterase"/>
    <property type="match status" value="1"/>
</dbReference>
<evidence type="ECO:0000313" key="6">
    <source>
        <dbReference type="Proteomes" id="UP000235965"/>
    </source>
</evidence>
<dbReference type="SUPFAM" id="SSF51695">
    <property type="entry name" value="PLC-like phosphodiesterases"/>
    <property type="match status" value="1"/>
</dbReference>
<gene>
    <name evidence="5" type="ORF">B7P43_G01256</name>
</gene>
<dbReference type="InterPro" id="IPR013783">
    <property type="entry name" value="Ig-like_fold"/>
</dbReference>
<dbReference type="InterPro" id="IPR017946">
    <property type="entry name" value="PLC-like_Pdiesterase_TIM-brl"/>
</dbReference>
<dbReference type="FunCoup" id="A0A2J7QNP6">
    <property type="interactions" value="647"/>
</dbReference>
<feature type="domain" description="CBM20" evidence="3">
    <location>
        <begin position="17"/>
        <end position="136"/>
    </location>
</feature>
<dbReference type="PROSITE" id="PS51704">
    <property type="entry name" value="GP_PDE"/>
    <property type="match status" value="1"/>
</dbReference>
<protein>
    <submittedName>
        <fullName evidence="5">Glycerophosphocholine phosphodiesterase GPCPD1</fullName>
    </submittedName>
</protein>
<dbReference type="FunFam" id="3.20.20.190:FF:000032">
    <property type="entry name" value="Glycerophosphoryl diester phosphodiesterase, putative"/>
    <property type="match status" value="1"/>
</dbReference>
<dbReference type="PROSITE" id="PS51166">
    <property type="entry name" value="CBM20"/>
    <property type="match status" value="1"/>
</dbReference>
<proteinExistence type="inferred from homology"/>
<dbReference type="EMBL" id="NEVH01013194">
    <property type="protein sequence ID" value="PNF30162.1"/>
    <property type="molecule type" value="Genomic_DNA"/>
</dbReference>
<keyword evidence="2" id="KW-0378">Hydrolase</keyword>
<dbReference type="InParanoid" id="A0A2J7QNP6"/>
<dbReference type="GO" id="GO:0046475">
    <property type="term" value="P:glycerophospholipid catabolic process"/>
    <property type="evidence" value="ECO:0007669"/>
    <property type="project" value="TreeGrafter"/>
</dbReference>
<dbReference type="OrthoDB" id="1058301at2759"/>
<dbReference type="GO" id="GO:0047389">
    <property type="term" value="F:glycerophosphocholine phosphodiesterase activity"/>
    <property type="evidence" value="ECO:0007669"/>
    <property type="project" value="TreeGrafter"/>
</dbReference>
<reference evidence="5 6" key="1">
    <citation type="submission" date="2017-12" db="EMBL/GenBank/DDBJ databases">
        <title>Hemimetabolous genomes reveal molecular basis of termite eusociality.</title>
        <authorList>
            <person name="Harrison M.C."/>
            <person name="Jongepier E."/>
            <person name="Robertson H.M."/>
            <person name="Arning N."/>
            <person name="Bitard-Feildel T."/>
            <person name="Chao H."/>
            <person name="Childers C.P."/>
            <person name="Dinh H."/>
            <person name="Doddapaneni H."/>
            <person name="Dugan S."/>
            <person name="Gowin J."/>
            <person name="Greiner C."/>
            <person name="Han Y."/>
            <person name="Hu H."/>
            <person name="Hughes D.S.T."/>
            <person name="Huylmans A.-K."/>
            <person name="Kemena C."/>
            <person name="Kremer L.P.M."/>
            <person name="Lee S.L."/>
            <person name="Lopez-Ezquerra A."/>
            <person name="Mallet L."/>
            <person name="Monroy-Kuhn J.M."/>
            <person name="Moser A."/>
            <person name="Murali S.C."/>
            <person name="Muzny D.M."/>
            <person name="Otani S."/>
            <person name="Piulachs M.-D."/>
            <person name="Poelchau M."/>
            <person name="Qu J."/>
            <person name="Schaub F."/>
            <person name="Wada-Katsumata A."/>
            <person name="Worley K.C."/>
            <person name="Xie Q."/>
            <person name="Ylla G."/>
            <person name="Poulsen M."/>
            <person name="Gibbs R.A."/>
            <person name="Schal C."/>
            <person name="Richards S."/>
            <person name="Belles X."/>
            <person name="Korb J."/>
            <person name="Bornberg-Bauer E."/>
        </authorList>
    </citation>
    <scope>NUCLEOTIDE SEQUENCE [LARGE SCALE GENOMIC DNA]</scope>
    <source>
        <tissue evidence="5">Whole body</tissue>
    </source>
</reference>
<dbReference type="InterPro" id="IPR013784">
    <property type="entry name" value="Carb-bd-like_fold"/>
</dbReference>
<dbReference type="SUPFAM" id="SSF49452">
    <property type="entry name" value="Starch-binding domain-like"/>
    <property type="match status" value="1"/>
</dbReference>
<dbReference type="InterPro" id="IPR051578">
    <property type="entry name" value="GDPD"/>
</dbReference>
<dbReference type="EMBL" id="NEVH01013194">
    <property type="protein sequence ID" value="PNF30163.1"/>
    <property type="molecule type" value="Genomic_DNA"/>
</dbReference>
<dbReference type="InterPro" id="IPR030395">
    <property type="entry name" value="GP_PDE_dom"/>
</dbReference>
<dbReference type="InterPro" id="IPR057506">
    <property type="entry name" value="C2_GPCPD1"/>
</dbReference>
<accession>A0A2J7QNP6</accession>
<comment type="similarity">
    <text evidence="1">Belongs to the glycerophosphoryl diester phosphodiesterase family.</text>
</comment>
<dbReference type="GO" id="GO:2001070">
    <property type="term" value="F:starch binding"/>
    <property type="evidence" value="ECO:0007669"/>
    <property type="project" value="InterPro"/>
</dbReference>
<dbReference type="Pfam" id="PF25329">
    <property type="entry name" value="C2_GDE1"/>
    <property type="match status" value="1"/>
</dbReference>
<dbReference type="Gene3D" id="2.60.40.10">
    <property type="entry name" value="Immunoglobulins"/>
    <property type="match status" value="1"/>
</dbReference>
<dbReference type="CDD" id="cd08607">
    <property type="entry name" value="GDPD_GDE5"/>
    <property type="match status" value="1"/>
</dbReference>
<dbReference type="InterPro" id="IPR002044">
    <property type="entry name" value="CBM20"/>
</dbReference>
<evidence type="ECO:0000259" key="3">
    <source>
        <dbReference type="PROSITE" id="PS51166"/>
    </source>
</evidence>
<evidence type="ECO:0000256" key="2">
    <source>
        <dbReference type="ARBA" id="ARBA00022801"/>
    </source>
</evidence>
<dbReference type="AlphaFoldDB" id="A0A2J7QNP6"/>
<sequence>MSQVADNSCLKQSIYTIDGMGEGKQDWKFCVRVDTLLQESVLVVGSCPDLGNWNSAGAVELTSEGEGTWSGVISIPRDCNVMFRYFVGIVFKPDEEKFTSRQVIVRRWETNLNPRIIHKGVVSNNQQVMEPDIFGLYDSCKMTDRGWLTTETVVQFKLFENPIQFWKHKYEGRKVHIKLTPLMLSKGRTLVEYTPTSDIFEESMDTQDVGEERDKWPITEIAVMNENEWEFQLQEQFGRAYNPNDCIIFSVSMHFPEAVAYMMDYYMYSSSSVENSPPYHIGFSYILPSMMSSSEGQAIVPITSRSHRPIGQLKFDYLVVHPISGYECDMSVSYSRIWKKTWQGLDVGHRGLGTSFKLEVAECADVRENTIASLKNAASAGADLVEFDIQLSKDLIPVLYHDFHVCIALKHKKQLAEHDMLELPVKELTLEQLQHLKVYHLAEGKNKSQRFFDEDLEEHQPFPTLHRALDSVDPHVGFNIEIKWTMQLKDGTYELNHPFDLNMYLDTILKVVLHSAGSRKIIFSCFHPDICTMLRLKQNKYPVIFLTQGVTKKYPAYRDPRTQTMSMAVNYAISAGILGINAHTEDILRDTTQVKMVMDAGLIIFCWGDDNNNPATIKHLKQLGIHGVIYDKIDKYSSKEVKESIFLVEAREMQNQLLKAAEELEDASQSPLPSISLPPTSEFELDDLENTQKRLSATSVLSS</sequence>
<name>A0A2J7QNP6_9NEOP</name>
<evidence type="ECO:0000259" key="4">
    <source>
        <dbReference type="PROSITE" id="PS51704"/>
    </source>
</evidence>
<evidence type="ECO:0000256" key="1">
    <source>
        <dbReference type="ARBA" id="ARBA00007277"/>
    </source>
</evidence>
<dbReference type="SMART" id="SM01065">
    <property type="entry name" value="CBM_2"/>
    <property type="match status" value="1"/>
</dbReference>
<organism evidence="5 6">
    <name type="scientific">Cryptotermes secundus</name>
    <dbReference type="NCBI Taxonomy" id="105785"/>
    <lineage>
        <taxon>Eukaryota</taxon>
        <taxon>Metazoa</taxon>
        <taxon>Ecdysozoa</taxon>
        <taxon>Arthropoda</taxon>
        <taxon>Hexapoda</taxon>
        <taxon>Insecta</taxon>
        <taxon>Pterygota</taxon>
        <taxon>Neoptera</taxon>
        <taxon>Polyneoptera</taxon>
        <taxon>Dictyoptera</taxon>
        <taxon>Blattodea</taxon>
        <taxon>Blattoidea</taxon>
        <taxon>Termitoidae</taxon>
        <taxon>Kalotermitidae</taxon>
        <taxon>Cryptotermitinae</taxon>
        <taxon>Cryptotermes</taxon>
    </lineage>
</organism>
<feature type="domain" description="GP-PDE" evidence="4">
    <location>
        <begin position="344"/>
        <end position="640"/>
    </location>
</feature>
<dbReference type="PANTHER" id="PTHR22958:SF1">
    <property type="entry name" value="GLYCEROPHOSPHOCHOLINE PHOSPHODIESTERASE GPCPD1"/>
    <property type="match status" value="1"/>
</dbReference>
<dbReference type="STRING" id="105785.A0A2J7QNP6"/>